<keyword evidence="4 7" id="KW-0067">ATP-binding</keyword>
<keyword evidence="3 7" id="KW-0547">Nucleotide-binding</keyword>
<accession>A0A813SCB5</accession>
<dbReference type="GO" id="GO:0005524">
    <property type="term" value="F:ATP binding"/>
    <property type="evidence" value="ECO:0007669"/>
    <property type="project" value="UniProtKB-UniRule"/>
</dbReference>
<dbReference type="Proteomes" id="UP000663889">
    <property type="component" value="Unassembled WGS sequence"/>
</dbReference>
<dbReference type="GO" id="GO:0007018">
    <property type="term" value="P:microtubule-based movement"/>
    <property type="evidence" value="ECO:0007669"/>
    <property type="project" value="InterPro"/>
</dbReference>
<dbReference type="GO" id="GO:0005875">
    <property type="term" value="C:microtubule associated complex"/>
    <property type="evidence" value="ECO:0007669"/>
    <property type="project" value="TreeGrafter"/>
</dbReference>
<dbReference type="GO" id="GO:0008017">
    <property type="term" value="F:microtubule binding"/>
    <property type="evidence" value="ECO:0007669"/>
    <property type="project" value="InterPro"/>
</dbReference>
<feature type="region of interest" description="Disordered" evidence="9">
    <location>
        <begin position="19"/>
        <end position="39"/>
    </location>
</feature>
<evidence type="ECO:0000256" key="5">
    <source>
        <dbReference type="ARBA" id="ARBA00023054"/>
    </source>
</evidence>
<keyword evidence="6" id="KW-0206">Cytoskeleton</keyword>
<dbReference type="InterPro" id="IPR000313">
    <property type="entry name" value="PWWP_dom"/>
</dbReference>
<gene>
    <name evidence="12" type="ORF">RFH988_LOCUS351</name>
    <name evidence="13" type="ORF">SEV965_LOCUS298</name>
</gene>
<keyword evidence="2" id="KW-0963">Cytoplasm</keyword>
<evidence type="ECO:0000313" key="14">
    <source>
        <dbReference type="Proteomes" id="UP000663889"/>
    </source>
</evidence>
<evidence type="ECO:0000256" key="1">
    <source>
        <dbReference type="ARBA" id="ARBA00004245"/>
    </source>
</evidence>
<dbReference type="InterPro" id="IPR036961">
    <property type="entry name" value="Kinesin_motor_dom_sf"/>
</dbReference>
<feature type="domain" description="PWWP" evidence="11">
    <location>
        <begin position="645"/>
        <end position="706"/>
    </location>
</feature>
<dbReference type="SUPFAM" id="SSF63748">
    <property type="entry name" value="Tudor/PWWP/MBT"/>
    <property type="match status" value="1"/>
</dbReference>
<comment type="similarity">
    <text evidence="7">Belongs to the TRAFAC class myosin-kinesin ATPase superfamily. Kinesin family.</text>
</comment>
<dbReference type="EMBL" id="CAJNOU010000004">
    <property type="protein sequence ID" value="CAF0794161.1"/>
    <property type="molecule type" value="Genomic_DNA"/>
</dbReference>
<protein>
    <recommendedName>
        <fullName evidence="15">Kinesin-like protein</fullName>
    </recommendedName>
</protein>
<dbReference type="GO" id="GO:0003777">
    <property type="term" value="F:microtubule motor activity"/>
    <property type="evidence" value="ECO:0007669"/>
    <property type="project" value="InterPro"/>
</dbReference>
<feature type="binding site" evidence="7">
    <location>
        <begin position="122"/>
        <end position="129"/>
    </location>
    <ligand>
        <name>ATP</name>
        <dbReference type="ChEBI" id="CHEBI:30616"/>
    </ligand>
</feature>
<sequence length="953" mass="108911">MAHRLNQLRTSTLTTHDQFTSLSSTVTSSPRTPGKKLTKGDPIVTGIRLRPFLERESAIDETSAVQIFENNVICTQNSRPQIFKFTHCFDASAKNKNVYDGMIRSAVLASLQGYNTTVLAYGQTASGKSHSIFGSSCEEGILSLSIHDLITMNGNNHLKFELSFLEIYNEKVTDLLAIPTTSNEHLNQKSSTKSSTTLSFSKHARTHILNKLVPSSNTTNNSTRTLEIREHPLLGPYVPDLKYIQVKSKEDFQNVLNLGNQQRSVASTNANQRSSRSHAIFTVKISRIDLPQSTNMRLSFGLNTAHSLSNIGKHATLSSSSKKSAKQQAQDELDAQAVRLNFVDLAGSEKSQQYNGTQGKNDRFAESIHINQSLSTLRNVIDALSRQQNHIPYRDSNLTYLLKNSLGGDAKTFMLATISPSSTVIDETINTLRYAGLASTITNVPRIKTPHLRHEIDELREENARLKQELFLVKSKSMPSIHPTINKISLPRIDECIQTSFLLESSTSQEELINDEKLDTVDEEILAQIENQCRRPKRKRLSEQPLHEIAKVRQIDDTMLHRRLGTILSYVTDDFSIINDNGILVISNELNINVKMNSSSWTNALERFDRDVDINSMTKKEMKRMISKDELTRDPSDTSSTSPHFGQLVWAKLASAPFWPAVIFTEENQDWIRHKGKSSYVHVFFFGETAEQSWIQTTRILPFIGADKFSKQRSKWRRKMKSKSQEEQRLTVKDKLNLNIAIKQTVKLSKFSLQKRITVLKNEWWYWDEINQSESISEVSTKEIDMEEDEPILIKEQENDTEEILQLFSTNPDELDDIICLSDMSTENNETQSSLKHTSSVCFHPLTSYEEETIIREMISSSDNSFSACRCLAEKEYLRCIQKNFPSTSIISEHWFYLFLFRHCERLARTFPKWINDMKLLLEQSPFLSPMHQSQIQSLIILFKQYCNRHRQQ</sequence>
<dbReference type="EMBL" id="CAJNOO010000005">
    <property type="protein sequence ID" value="CAF0734702.1"/>
    <property type="molecule type" value="Genomic_DNA"/>
</dbReference>
<dbReference type="InterPro" id="IPR001752">
    <property type="entry name" value="Kinesin_motor_dom"/>
</dbReference>
<dbReference type="PROSITE" id="PS50812">
    <property type="entry name" value="PWWP"/>
    <property type="match status" value="1"/>
</dbReference>
<evidence type="ECO:0000313" key="12">
    <source>
        <dbReference type="EMBL" id="CAF0734702.1"/>
    </source>
</evidence>
<evidence type="ECO:0008006" key="15">
    <source>
        <dbReference type="Google" id="ProtNLM"/>
    </source>
</evidence>
<evidence type="ECO:0000256" key="3">
    <source>
        <dbReference type="ARBA" id="ARBA00022741"/>
    </source>
</evidence>
<dbReference type="SMART" id="SM00129">
    <property type="entry name" value="KISc"/>
    <property type="match status" value="1"/>
</dbReference>
<evidence type="ECO:0000259" key="10">
    <source>
        <dbReference type="PROSITE" id="PS50067"/>
    </source>
</evidence>
<evidence type="ECO:0000256" key="7">
    <source>
        <dbReference type="PROSITE-ProRule" id="PRU00283"/>
    </source>
</evidence>
<organism evidence="13 14">
    <name type="scientific">Rotaria sordida</name>
    <dbReference type="NCBI Taxonomy" id="392033"/>
    <lineage>
        <taxon>Eukaryota</taxon>
        <taxon>Metazoa</taxon>
        <taxon>Spiralia</taxon>
        <taxon>Gnathifera</taxon>
        <taxon>Rotifera</taxon>
        <taxon>Eurotatoria</taxon>
        <taxon>Bdelloidea</taxon>
        <taxon>Philodinida</taxon>
        <taxon>Philodinidae</taxon>
        <taxon>Rotaria</taxon>
    </lineage>
</organism>
<dbReference type="GO" id="GO:0007052">
    <property type="term" value="P:mitotic spindle organization"/>
    <property type="evidence" value="ECO:0007669"/>
    <property type="project" value="TreeGrafter"/>
</dbReference>
<dbReference type="Pfam" id="PF00225">
    <property type="entry name" value="Kinesin"/>
    <property type="match status" value="1"/>
</dbReference>
<dbReference type="Gene3D" id="2.30.30.140">
    <property type="match status" value="1"/>
</dbReference>
<dbReference type="SUPFAM" id="SSF52540">
    <property type="entry name" value="P-loop containing nucleoside triphosphate hydrolases"/>
    <property type="match status" value="1"/>
</dbReference>
<keyword evidence="7" id="KW-0505">Motor protein</keyword>
<dbReference type="OrthoDB" id="3176171at2759"/>
<dbReference type="PANTHER" id="PTHR47969:SF15">
    <property type="entry name" value="CHROMOSOME-ASSOCIATED KINESIN KIF4A-RELATED"/>
    <property type="match status" value="1"/>
</dbReference>
<keyword evidence="5 8" id="KW-0175">Coiled coil</keyword>
<dbReference type="Gene3D" id="3.40.850.10">
    <property type="entry name" value="Kinesin motor domain"/>
    <property type="match status" value="1"/>
</dbReference>
<evidence type="ECO:0000256" key="2">
    <source>
        <dbReference type="ARBA" id="ARBA00022490"/>
    </source>
</evidence>
<evidence type="ECO:0000256" key="9">
    <source>
        <dbReference type="SAM" id="MobiDB-lite"/>
    </source>
</evidence>
<feature type="compositionally biased region" description="Polar residues" evidence="9">
    <location>
        <begin position="19"/>
        <end position="31"/>
    </location>
</feature>
<evidence type="ECO:0000259" key="11">
    <source>
        <dbReference type="PROSITE" id="PS50812"/>
    </source>
</evidence>
<evidence type="ECO:0000256" key="8">
    <source>
        <dbReference type="SAM" id="Coils"/>
    </source>
</evidence>
<dbReference type="SMART" id="SM00293">
    <property type="entry name" value="PWWP"/>
    <property type="match status" value="1"/>
</dbReference>
<proteinExistence type="inferred from homology"/>
<dbReference type="PROSITE" id="PS50067">
    <property type="entry name" value="KINESIN_MOTOR_2"/>
    <property type="match status" value="1"/>
</dbReference>
<comment type="subcellular location">
    <subcellularLocation>
        <location evidence="1">Cytoplasm</location>
        <location evidence="1">Cytoskeleton</location>
    </subcellularLocation>
</comment>
<evidence type="ECO:0000313" key="13">
    <source>
        <dbReference type="EMBL" id="CAF0794161.1"/>
    </source>
</evidence>
<dbReference type="AlphaFoldDB" id="A0A813SCB5"/>
<comment type="caution">
    <text evidence="13">The sequence shown here is derived from an EMBL/GenBank/DDBJ whole genome shotgun (WGS) entry which is preliminary data.</text>
</comment>
<dbReference type="Pfam" id="PF00855">
    <property type="entry name" value="PWWP"/>
    <property type="match status" value="1"/>
</dbReference>
<dbReference type="PRINTS" id="PR00380">
    <property type="entry name" value="KINESINHEAVY"/>
</dbReference>
<feature type="coiled-coil region" evidence="8">
    <location>
        <begin position="449"/>
        <end position="476"/>
    </location>
</feature>
<dbReference type="Proteomes" id="UP000663882">
    <property type="component" value="Unassembled WGS sequence"/>
</dbReference>
<evidence type="ECO:0000256" key="4">
    <source>
        <dbReference type="ARBA" id="ARBA00022840"/>
    </source>
</evidence>
<reference evidence="13" key="1">
    <citation type="submission" date="2021-02" db="EMBL/GenBank/DDBJ databases">
        <authorList>
            <person name="Nowell W R."/>
        </authorList>
    </citation>
    <scope>NUCLEOTIDE SEQUENCE</scope>
</reference>
<dbReference type="GO" id="GO:0051231">
    <property type="term" value="P:spindle elongation"/>
    <property type="evidence" value="ECO:0007669"/>
    <property type="project" value="TreeGrafter"/>
</dbReference>
<evidence type="ECO:0000256" key="6">
    <source>
        <dbReference type="ARBA" id="ARBA00023212"/>
    </source>
</evidence>
<dbReference type="InterPro" id="IPR027417">
    <property type="entry name" value="P-loop_NTPase"/>
</dbReference>
<name>A0A813SCB5_9BILA</name>
<feature type="domain" description="Kinesin motor" evidence="10">
    <location>
        <begin position="42"/>
        <end position="441"/>
    </location>
</feature>
<dbReference type="InterPro" id="IPR027640">
    <property type="entry name" value="Kinesin-like_fam"/>
</dbReference>
<dbReference type="PANTHER" id="PTHR47969">
    <property type="entry name" value="CHROMOSOME-ASSOCIATED KINESIN KIF4A-RELATED"/>
    <property type="match status" value="1"/>
</dbReference>